<reference evidence="1" key="1">
    <citation type="submission" date="2023-10" db="EMBL/GenBank/DDBJ databases">
        <authorList>
            <person name="Rodriguez Cubillos JULIANA M."/>
            <person name="De Vega J."/>
        </authorList>
    </citation>
    <scope>NUCLEOTIDE SEQUENCE</scope>
</reference>
<protein>
    <submittedName>
        <fullName evidence="1">Uncharacterized protein</fullName>
    </submittedName>
</protein>
<proteinExistence type="predicted"/>
<comment type="caution">
    <text evidence="1">The sequence shown here is derived from an EMBL/GenBank/DDBJ whole genome shotgun (WGS) entry which is preliminary data.</text>
</comment>
<dbReference type="EMBL" id="CASHSV030000615">
    <property type="protein sequence ID" value="CAJ2669125.1"/>
    <property type="molecule type" value="Genomic_DNA"/>
</dbReference>
<dbReference type="Proteomes" id="UP001177021">
    <property type="component" value="Unassembled WGS sequence"/>
</dbReference>
<gene>
    <name evidence="1" type="ORF">MILVUS5_LOCUS33392</name>
</gene>
<organism evidence="1 2">
    <name type="scientific">Trifolium pratense</name>
    <name type="common">Red clover</name>
    <dbReference type="NCBI Taxonomy" id="57577"/>
    <lineage>
        <taxon>Eukaryota</taxon>
        <taxon>Viridiplantae</taxon>
        <taxon>Streptophyta</taxon>
        <taxon>Embryophyta</taxon>
        <taxon>Tracheophyta</taxon>
        <taxon>Spermatophyta</taxon>
        <taxon>Magnoliopsida</taxon>
        <taxon>eudicotyledons</taxon>
        <taxon>Gunneridae</taxon>
        <taxon>Pentapetalae</taxon>
        <taxon>rosids</taxon>
        <taxon>fabids</taxon>
        <taxon>Fabales</taxon>
        <taxon>Fabaceae</taxon>
        <taxon>Papilionoideae</taxon>
        <taxon>50 kb inversion clade</taxon>
        <taxon>NPAAA clade</taxon>
        <taxon>Hologalegina</taxon>
        <taxon>IRL clade</taxon>
        <taxon>Trifolieae</taxon>
        <taxon>Trifolium</taxon>
    </lineage>
</organism>
<evidence type="ECO:0000313" key="2">
    <source>
        <dbReference type="Proteomes" id="UP001177021"/>
    </source>
</evidence>
<accession>A0ACB0LKF3</accession>
<keyword evidence="2" id="KW-1185">Reference proteome</keyword>
<sequence>MSNTLLLDDSPYKALLNYEQNSIFPNTFSYLNQNDNSLAVGGNLRRYLDGLANAENMVEYV</sequence>
<evidence type="ECO:0000313" key="1">
    <source>
        <dbReference type="EMBL" id="CAJ2669125.1"/>
    </source>
</evidence>
<name>A0ACB0LKF3_TRIPR</name>